<dbReference type="Proteomes" id="UP001163046">
    <property type="component" value="Unassembled WGS sequence"/>
</dbReference>
<sequence length="253" mass="27522">MAGIVEEAVELLEESEEGIEAEAAGEAEAEASEEMASEVKEASKSVSMLRRSVDALKELHVPQAVKSFTKFIVKNAAIGAVLFGVNVALQKLFDDRGTCKPASKTIQQKQKKVKAIAKLTSDVGNTLTKLAKWAKDNEDVTVDIGDGITVPLPDMISKYTKPMEKDVQAAFTVAQQLIKKDGGAKPTFVVPTTEQVDQLINSTEAIMQVLQKIVTFANAKKEKFPALGTLPIKQYDVDKINDELETIKKLPYA</sequence>
<proteinExistence type="predicted"/>
<name>A0A9W9YJ75_9CNID</name>
<evidence type="ECO:0000313" key="2">
    <source>
        <dbReference type="Proteomes" id="UP001163046"/>
    </source>
</evidence>
<accession>A0A9W9YJ75</accession>
<dbReference type="AlphaFoldDB" id="A0A9W9YJ75"/>
<reference evidence="1" key="1">
    <citation type="submission" date="2023-01" db="EMBL/GenBank/DDBJ databases">
        <title>Genome assembly of the deep-sea coral Lophelia pertusa.</title>
        <authorList>
            <person name="Herrera S."/>
            <person name="Cordes E."/>
        </authorList>
    </citation>
    <scope>NUCLEOTIDE SEQUENCE</scope>
    <source>
        <strain evidence="1">USNM1676648</strain>
        <tissue evidence="1">Polyp</tissue>
    </source>
</reference>
<dbReference type="EMBL" id="MU827344">
    <property type="protein sequence ID" value="KAJ7352886.1"/>
    <property type="molecule type" value="Genomic_DNA"/>
</dbReference>
<dbReference type="OrthoDB" id="10063052at2759"/>
<comment type="caution">
    <text evidence="1">The sequence shown here is derived from an EMBL/GenBank/DDBJ whole genome shotgun (WGS) entry which is preliminary data.</text>
</comment>
<organism evidence="1 2">
    <name type="scientific">Desmophyllum pertusum</name>
    <dbReference type="NCBI Taxonomy" id="174260"/>
    <lineage>
        <taxon>Eukaryota</taxon>
        <taxon>Metazoa</taxon>
        <taxon>Cnidaria</taxon>
        <taxon>Anthozoa</taxon>
        <taxon>Hexacorallia</taxon>
        <taxon>Scleractinia</taxon>
        <taxon>Caryophylliina</taxon>
        <taxon>Caryophylliidae</taxon>
        <taxon>Desmophyllum</taxon>
    </lineage>
</organism>
<protein>
    <submittedName>
        <fullName evidence="1">Uncharacterized protein</fullName>
    </submittedName>
</protein>
<keyword evidence="2" id="KW-1185">Reference proteome</keyword>
<evidence type="ECO:0000313" key="1">
    <source>
        <dbReference type="EMBL" id="KAJ7352886.1"/>
    </source>
</evidence>
<gene>
    <name evidence="1" type="ORF">OS493_033152</name>
</gene>